<dbReference type="GO" id="GO:0005764">
    <property type="term" value="C:lysosome"/>
    <property type="evidence" value="ECO:0007669"/>
    <property type="project" value="TreeGrafter"/>
</dbReference>
<dbReference type="SMART" id="SM00812">
    <property type="entry name" value="Alpha_L_fucos"/>
    <property type="match status" value="1"/>
</dbReference>
<dbReference type="InterPro" id="IPR000933">
    <property type="entry name" value="Glyco_hydro_29"/>
</dbReference>
<dbReference type="SUPFAM" id="SSF51445">
    <property type="entry name" value="(Trans)glycosidases"/>
    <property type="match status" value="1"/>
</dbReference>
<evidence type="ECO:0000256" key="4">
    <source>
        <dbReference type="ARBA" id="ARBA00022729"/>
    </source>
</evidence>
<accession>A0A9X2Y0A8</accession>
<dbReference type="RefSeq" id="WP_279300007.1">
    <property type="nucleotide sequence ID" value="NZ_JAOTIF010000037.1"/>
</dbReference>
<dbReference type="GO" id="GO:0016139">
    <property type="term" value="P:glycoside catabolic process"/>
    <property type="evidence" value="ECO:0007669"/>
    <property type="project" value="TreeGrafter"/>
</dbReference>
<evidence type="ECO:0000256" key="7">
    <source>
        <dbReference type="PIRSR" id="PIRSR001092-1"/>
    </source>
</evidence>
<reference evidence="10" key="2">
    <citation type="submission" date="2023-04" db="EMBL/GenBank/DDBJ databases">
        <title>Paracnuella aquatica gen. nov., sp. nov., a member of the family Chitinophagaceae isolated from a hot spring.</title>
        <authorList>
            <person name="Wang C."/>
        </authorList>
    </citation>
    <scope>NUCLEOTIDE SEQUENCE</scope>
    <source>
        <strain evidence="10">LB-8</strain>
    </source>
</reference>
<comment type="function">
    <text evidence="1">Alpha-L-fucosidase is responsible for hydrolyzing the alpha-1,6-linked fucose joined to the reducing-end N-acetylglucosamine of the carbohydrate moieties of glycoproteins.</text>
</comment>
<keyword evidence="11" id="KW-1185">Reference proteome</keyword>
<keyword evidence="5" id="KW-0378">Hydrolase</keyword>
<comment type="similarity">
    <text evidence="2">Belongs to the glycosyl hydrolase 29 family.</text>
</comment>
<name>A0A9X2Y0A8_9BACT</name>
<dbReference type="EMBL" id="JAOTIF010000037">
    <property type="protein sequence ID" value="MCU7552570.1"/>
    <property type="molecule type" value="Genomic_DNA"/>
</dbReference>
<comment type="caution">
    <text evidence="10">The sequence shown here is derived from an EMBL/GenBank/DDBJ whole genome shotgun (WGS) entry which is preliminary data.</text>
</comment>
<evidence type="ECO:0000256" key="2">
    <source>
        <dbReference type="ARBA" id="ARBA00007951"/>
    </source>
</evidence>
<evidence type="ECO:0000256" key="1">
    <source>
        <dbReference type="ARBA" id="ARBA00004071"/>
    </source>
</evidence>
<sequence length="452" mass="51705">MNRFFKSMLALPALSTSLFLSAQNSQSIQATYQPSAANLAARSSFQDDKFGMFIHWGASSVLGNGEWVMNNRNIRVQEYKHLIDYFNPQNFDAAKWVATAKAAGMKYITFITRHHDSFSNWDTKQSDWKITNTKYGKDVLKQLADECHKQGIKLYCYYSLLDWYRSDYQYETGKTGKGTGRTEKSNWESYIRFMKAQLTELLTNYGEISGIWFDGHWDQLANDVDKTLKSKVDWHYNEIYELIHKLQPQCLISNNHHLAPIPGEDFQAFEKDLPGHNTTGFGGQSVSALPLETCETMNDSWGYSITDRNFKSSKNLIQYLVKAACYNANFLLNIGPMPDGSVQSEFTDTLAKMGAWMNKYGETIYGSRGAVTTPKNWGGFTQKGSKLYMHIFNKPDQNDFIFIPELKQKIQKAILFDGKHEVKFKQLPEGTFIYLTGIALNDVDTIVELQLK</sequence>
<feature type="site" description="May be important for catalysis" evidence="7">
    <location>
        <position position="294"/>
    </location>
</feature>
<keyword evidence="4 8" id="KW-0732">Signal</keyword>
<gene>
    <name evidence="10" type="ORF">OCK74_25855</name>
</gene>
<dbReference type="PRINTS" id="PR00741">
    <property type="entry name" value="GLHYDRLASE29"/>
</dbReference>
<dbReference type="PANTHER" id="PTHR10030:SF37">
    <property type="entry name" value="ALPHA-L-FUCOSIDASE-RELATED"/>
    <property type="match status" value="1"/>
</dbReference>
<dbReference type="InterPro" id="IPR013780">
    <property type="entry name" value="Glyco_hydro_b"/>
</dbReference>
<proteinExistence type="inferred from homology"/>
<feature type="signal peptide" evidence="8">
    <location>
        <begin position="1"/>
        <end position="22"/>
    </location>
</feature>
<evidence type="ECO:0000256" key="5">
    <source>
        <dbReference type="ARBA" id="ARBA00022801"/>
    </source>
</evidence>
<dbReference type="Proteomes" id="UP001155483">
    <property type="component" value="Unassembled WGS sequence"/>
</dbReference>
<feature type="chain" id="PRO_5040799262" description="alpha-L-fucosidase" evidence="8">
    <location>
        <begin position="23"/>
        <end position="452"/>
    </location>
</feature>
<dbReference type="GO" id="GO:0004560">
    <property type="term" value="F:alpha-L-fucosidase activity"/>
    <property type="evidence" value="ECO:0007669"/>
    <property type="project" value="InterPro"/>
</dbReference>
<dbReference type="EC" id="3.2.1.51" evidence="3"/>
<dbReference type="AlphaFoldDB" id="A0A9X2Y0A8"/>
<evidence type="ECO:0000256" key="8">
    <source>
        <dbReference type="SAM" id="SignalP"/>
    </source>
</evidence>
<protein>
    <recommendedName>
        <fullName evidence="3">alpha-L-fucosidase</fullName>
        <ecNumber evidence="3">3.2.1.51</ecNumber>
    </recommendedName>
</protein>
<evidence type="ECO:0000259" key="9">
    <source>
        <dbReference type="Pfam" id="PF01120"/>
    </source>
</evidence>
<dbReference type="Pfam" id="PF01120">
    <property type="entry name" value="Alpha_L_fucos"/>
    <property type="match status" value="1"/>
</dbReference>
<keyword evidence="6" id="KW-0326">Glycosidase</keyword>
<dbReference type="Gene3D" id="2.60.40.1180">
    <property type="entry name" value="Golgi alpha-mannosidase II"/>
    <property type="match status" value="1"/>
</dbReference>
<dbReference type="PANTHER" id="PTHR10030">
    <property type="entry name" value="ALPHA-L-FUCOSIDASE"/>
    <property type="match status" value="1"/>
</dbReference>
<reference evidence="10" key="1">
    <citation type="submission" date="2022-09" db="EMBL/GenBank/DDBJ databases">
        <authorList>
            <person name="Yuan C."/>
            <person name="Ke Z."/>
        </authorList>
    </citation>
    <scope>NUCLEOTIDE SEQUENCE</scope>
    <source>
        <strain evidence="10">LB-8</strain>
    </source>
</reference>
<evidence type="ECO:0000256" key="3">
    <source>
        <dbReference type="ARBA" id="ARBA00012662"/>
    </source>
</evidence>
<dbReference type="InterPro" id="IPR057739">
    <property type="entry name" value="Glyco_hydro_29_N"/>
</dbReference>
<dbReference type="InterPro" id="IPR017853">
    <property type="entry name" value="GH"/>
</dbReference>
<dbReference type="PIRSF" id="PIRSF001092">
    <property type="entry name" value="Alpha-L-fucosidase"/>
    <property type="match status" value="1"/>
</dbReference>
<dbReference type="InterPro" id="IPR016286">
    <property type="entry name" value="FUC_metazoa-typ"/>
</dbReference>
<evidence type="ECO:0000256" key="6">
    <source>
        <dbReference type="ARBA" id="ARBA00023295"/>
    </source>
</evidence>
<dbReference type="GO" id="GO:0006004">
    <property type="term" value="P:fucose metabolic process"/>
    <property type="evidence" value="ECO:0007669"/>
    <property type="project" value="InterPro"/>
</dbReference>
<organism evidence="10 11">
    <name type="scientific">Paraflavisolibacter caeni</name>
    <dbReference type="NCBI Taxonomy" id="2982496"/>
    <lineage>
        <taxon>Bacteria</taxon>
        <taxon>Pseudomonadati</taxon>
        <taxon>Bacteroidota</taxon>
        <taxon>Chitinophagia</taxon>
        <taxon>Chitinophagales</taxon>
        <taxon>Chitinophagaceae</taxon>
        <taxon>Paraflavisolibacter</taxon>
    </lineage>
</organism>
<evidence type="ECO:0000313" key="11">
    <source>
        <dbReference type="Proteomes" id="UP001155483"/>
    </source>
</evidence>
<evidence type="ECO:0000313" key="10">
    <source>
        <dbReference type="EMBL" id="MCU7552570.1"/>
    </source>
</evidence>
<dbReference type="Gene3D" id="3.20.20.80">
    <property type="entry name" value="Glycosidases"/>
    <property type="match status" value="1"/>
</dbReference>
<feature type="domain" description="Glycoside hydrolase family 29 N-terminal" evidence="9">
    <location>
        <begin position="21"/>
        <end position="362"/>
    </location>
</feature>